<dbReference type="Gene3D" id="1.25.40.10">
    <property type="entry name" value="Tetratricopeptide repeat domain"/>
    <property type="match status" value="3"/>
</dbReference>
<keyword evidence="1" id="KW-0802">TPR repeat</keyword>
<organism evidence="3 4">
    <name type="scientific">Microseira wollei NIES-4236</name>
    <dbReference type="NCBI Taxonomy" id="2530354"/>
    <lineage>
        <taxon>Bacteria</taxon>
        <taxon>Bacillati</taxon>
        <taxon>Cyanobacteriota</taxon>
        <taxon>Cyanophyceae</taxon>
        <taxon>Oscillatoriophycideae</taxon>
        <taxon>Aerosakkonematales</taxon>
        <taxon>Aerosakkonemataceae</taxon>
        <taxon>Microseira</taxon>
    </lineage>
</organism>
<dbReference type="InterPro" id="IPR037919">
    <property type="entry name" value="OGT"/>
</dbReference>
<feature type="domain" description="Glycosyltransferase 61 catalytic" evidence="2">
    <location>
        <begin position="481"/>
        <end position="654"/>
    </location>
</feature>
<reference evidence="3" key="1">
    <citation type="submission" date="2019-10" db="EMBL/GenBank/DDBJ databases">
        <title>Draft genome sequece of Microseira wollei NIES-4236.</title>
        <authorList>
            <person name="Yamaguchi H."/>
            <person name="Suzuki S."/>
            <person name="Kawachi M."/>
        </authorList>
    </citation>
    <scope>NUCLEOTIDE SEQUENCE</scope>
    <source>
        <strain evidence="3">NIES-4236</strain>
    </source>
</reference>
<comment type="caution">
    <text evidence="3">The sequence shown here is derived from an EMBL/GenBank/DDBJ whole genome shotgun (WGS) entry which is preliminary data.</text>
</comment>
<dbReference type="RefSeq" id="WP_226589047.1">
    <property type="nucleotide sequence ID" value="NZ_BLAY01000147.1"/>
</dbReference>
<dbReference type="SUPFAM" id="SSF48452">
    <property type="entry name" value="TPR-like"/>
    <property type="match status" value="2"/>
</dbReference>
<protein>
    <submittedName>
        <fullName evidence="3">TPR domain protein</fullName>
    </submittedName>
</protein>
<dbReference type="Pfam" id="PF04577">
    <property type="entry name" value="Glyco_transf_61"/>
    <property type="match status" value="1"/>
</dbReference>
<dbReference type="PANTHER" id="PTHR44366:SF1">
    <property type="entry name" value="UDP-N-ACETYLGLUCOSAMINE--PEPTIDE N-ACETYLGLUCOSAMINYLTRANSFERASE 110 KDA SUBUNIT"/>
    <property type="match status" value="1"/>
</dbReference>
<dbReference type="GO" id="GO:0006493">
    <property type="term" value="P:protein O-linked glycosylation"/>
    <property type="evidence" value="ECO:0007669"/>
    <property type="project" value="InterPro"/>
</dbReference>
<feature type="repeat" description="TPR" evidence="1">
    <location>
        <begin position="148"/>
        <end position="181"/>
    </location>
</feature>
<evidence type="ECO:0000259" key="2">
    <source>
        <dbReference type="Pfam" id="PF04577"/>
    </source>
</evidence>
<evidence type="ECO:0000313" key="3">
    <source>
        <dbReference type="EMBL" id="GET42081.1"/>
    </source>
</evidence>
<dbReference type="PROSITE" id="PS50005">
    <property type="entry name" value="TPR"/>
    <property type="match status" value="4"/>
</dbReference>
<name>A0AAV3XKF2_9CYAN</name>
<keyword evidence="4" id="KW-1185">Reference proteome</keyword>
<dbReference type="SMART" id="SM00028">
    <property type="entry name" value="TPR"/>
    <property type="match status" value="6"/>
</dbReference>
<dbReference type="Proteomes" id="UP001050975">
    <property type="component" value="Unassembled WGS sequence"/>
</dbReference>
<dbReference type="Pfam" id="PF13414">
    <property type="entry name" value="TPR_11"/>
    <property type="match status" value="1"/>
</dbReference>
<dbReference type="InterPro" id="IPR011990">
    <property type="entry name" value="TPR-like_helical_dom_sf"/>
</dbReference>
<dbReference type="PANTHER" id="PTHR44366">
    <property type="entry name" value="UDP-N-ACETYLGLUCOSAMINE--PEPTIDE N-ACETYLGLUCOSAMINYLTRANSFERASE 110 KDA SUBUNIT"/>
    <property type="match status" value="1"/>
</dbReference>
<evidence type="ECO:0000256" key="1">
    <source>
        <dbReference type="PROSITE-ProRule" id="PRU00339"/>
    </source>
</evidence>
<dbReference type="Pfam" id="PF13432">
    <property type="entry name" value="TPR_16"/>
    <property type="match status" value="1"/>
</dbReference>
<sequence length="720" mass="81753">MDIDKLQQQLAAYLAQGYYDEASDLCEQGINTEPAITLNYWYLGIAMLLQGEESEAQAIWLSAITQVTPDEMDAVTAELLQVLQTAALQFLDNREFQKSEIIYWQILELDSNDCTVYYNLGNALAQQGNFDEAINCWQNAIALKPDYVEAYEEWGSVCHKLEDFESAIACYSKALELKPDNYQTAYNLGLCFSFLGMVSEASACFQNAIQLKPDSTQPYGDLGYLLLQKGQLDDAIKLFNQAIPVSFLESYCRFIDTLKNQSQSKEVFNDNACFLKYLHLHPYSFDTFLYLAKIIDRTDTLSAIAREIYQKALEFNPDADIIVSRQNKLDNSTKASQEILSFEPPKYFYESTLDWANTYNIDKHYLNIYPNNTLYLTPPKTPDTAIHFSFRFGSQVELPATFVAIVPDGRFWLNKKQDKSAVIAADNKLLGDISPDFPVLSPGHPDKHPSKHSIFSVGKLPPIQRIDGTVAVLAGLLNDTYFHWMFDILPRIELLDKSGIDIATIDKFLVSSRLSFQKETLKALGIPETKILETDEYPHIQATSLVVPSFPSSLAWMPKWACNFLRQEFLHKKTIETEKIERIYISRKPAPNRRIINEDEIVSCLTKYGFRSVILESMSVVEQAALLAHAKVVVAPHGGGLTNTVFCNPGTKVIEIFSPNYVYPCYWLISNQIGLAYYYLQGENPEGFYLHKLLYPDARLEDIFVNINELLKIMRFAGAI</sequence>
<proteinExistence type="predicted"/>
<feature type="repeat" description="TPR" evidence="1">
    <location>
        <begin position="182"/>
        <end position="215"/>
    </location>
</feature>
<dbReference type="EMBL" id="BLAY01000147">
    <property type="protein sequence ID" value="GET42081.1"/>
    <property type="molecule type" value="Genomic_DNA"/>
</dbReference>
<feature type="repeat" description="TPR" evidence="1">
    <location>
        <begin position="216"/>
        <end position="249"/>
    </location>
</feature>
<feature type="repeat" description="TPR" evidence="1">
    <location>
        <begin position="114"/>
        <end position="147"/>
    </location>
</feature>
<accession>A0AAV3XKF2</accession>
<dbReference type="AlphaFoldDB" id="A0AAV3XKF2"/>
<evidence type="ECO:0000313" key="4">
    <source>
        <dbReference type="Proteomes" id="UP001050975"/>
    </source>
</evidence>
<gene>
    <name evidence="3" type="ORF">MiSe_68950</name>
</gene>
<dbReference type="GO" id="GO:0097363">
    <property type="term" value="F:protein O-acetylglucosaminyltransferase activity"/>
    <property type="evidence" value="ECO:0007669"/>
    <property type="project" value="TreeGrafter"/>
</dbReference>
<dbReference type="PROSITE" id="PS50293">
    <property type="entry name" value="TPR_REGION"/>
    <property type="match status" value="2"/>
</dbReference>
<dbReference type="InterPro" id="IPR049625">
    <property type="entry name" value="Glyco_transf_61_cat"/>
</dbReference>
<dbReference type="InterPro" id="IPR019734">
    <property type="entry name" value="TPR_rpt"/>
</dbReference>